<sequence length="200" mass="21500">MAESVSSAIIKDPDAPPPVSAPTTAPRLSIPFGIRLPAAITTSCVIGGYLGLTHGSQMAGFRFRAENSHRLPTTSTGWYMYHKSKNYHMAFGGIKEAFKMGGKLGFWAAGFFVVEEAVDEVRGGRRDFLSTVVAGLGVTGGFSAWNRFPLITAARSAKVGLITGLAFGLVQDAVSLAKGRRLAYVDFILRRNRSREALES</sequence>
<dbReference type="AlphaFoldDB" id="A0A1W5D3Y0"/>
<organism evidence="2 3">
    <name type="scientific">Lasallia pustulata</name>
    <dbReference type="NCBI Taxonomy" id="136370"/>
    <lineage>
        <taxon>Eukaryota</taxon>
        <taxon>Fungi</taxon>
        <taxon>Dikarya</taxon>
        <taxon>Ascomycota</taxon>
        <taxon>Pezizomycotina</taxon>
        <taxon>Lecanoromycetes</taxon>
        <taxon>OSLEUM clade</taxon>
        <taxon>Umbilicariomycetidae</taxon>
        <taxon>Umbilicariales</taxon>
        <taxon>Umbilicariaceae</taxon>
        <taxon>Lasallia</taxon>
    </lineage>
</organism>
<keyword evidence="3" id="KW-1185">Reference proteome</keyword>
<accession>A0A1W5D3Y0</accession>
<dbReference type="EMBL" id="FWEW01001850">
    <property type="protein sequence ID" value="SLM37720.1"/>
    <property type="molecule type" value="Genomic_DNA"/>
</dbReference>
<proteinExistence type="predicted"/>
<dbReference type="PANTHER" id="PTHR37852">
    <property type="entry name" value="YALI0B21208P"/>
    <property type="match status" value="1"/>
</dbReference>
<dbReference type="Proteomes" id="UP000192927">
    <property type="component" value="Unassembled WGS sequence"/>
</dbReference>
<evidence type="ECO:0000313" key="3">
    <source>
        <dbReference type="Proteomes" id="UP000192927"/>
    </source>
</evidence>
<evidence type="ECO:0000256" key="1">
    <source>
        <dbReference type="SAM" id="MobiDB-lite"/>
    </source>
</evidence>
<name>A0A1W5D3Y0_9LECA</name>
<evidence type="ECO:0000313" key="2">
    <source>
        <dbReference type="EMBL" id="SLM37720.1"/>
    </source>
</evidence>
<dbReference type="PANTHER" id="PTHR37852:SF1">
    <property type="entry name" value="HIG1 DOMAIN-CONTAINING PROTEIN"/>
    <property type="match status" value="1"/>
</dbReference>
<reference evidence="3" key="1">
    <citation type="submission" date="2017-03" db="EMBL/GenBank/DDBJ databases">
        <authorList>
            <person name="Sharma R."/>
            <person name="Thines M."/>
        </authorList>
    </citation>
    <scope>NUCLEOTIDE SEQUENCE [LARGE SCALE GENOMIC DNA]</scope>
</reference>
<feature type="region of interest" description="Disordered" evidence="1">
    <location>
        <begin position="1"/>
        <end position="22"/>
    </location>
</feature>
<protein>
    <submittedName>
        <fullName evidence="2">Uncharacterized protein</fullName>
    </submittedName>
</protein>